<dbReference type="InterPro" id="IPR029063">
    <property type="entry name" value="SAM-dependent_MTases_sf"/>
</dbReference>
<dbReference type="Proteomes" id="UP000218934">
    <property type="component" value="Unassembled WGS sequence"/>
</dbReference>
<accession>A0A2A4FYV4</accession>
<sequence>MHLRAKGDLSLRRELAPLLQAHAPFERVPEAVRSRLGLADPATLADVAVPAGSDSGHQFTNGWFQGAAKSVWDDLVPQIDPTRILEIGSFEGASSCYLIDTLATRKDIEIHCIDTWEGGVENAADGWSPANMSDVEQRFLDNIRLSVDRAPHKVDVHLHKGRSDLALCKLLAEGRQGYFDFIYVDGSHQAPDVLCDAVLAFRLLRENGVIAFDDYLWKEPLPYGVDPIRCPKPAIDAFTNLYCRKISIISAPLYQLYVRKLCE</sequence>
<name>A0A2A4FYV4_9SPHN</name>
<dbReference type="AlphaFoldDB" id="A0A2A4FYV4"/>
<dbReference type="GO" id="GO:0008168">
    <property type="term" value="F:methyltransferase activity"/>
    <property type="evidence" value="ECO:0007669"/>
    <property type="project" value="UniProtKB-KW"/>
</dbReference>
<dbReference type="KEGG" id="rdi:CMV14_00700"/>
<proteinExistence type="predicted"/>
<keyword evidence="2" id="KW-1185">Reference proteome</keyword>
<organism evidence="1 2">
    <name type="scientific">Rhizorhabdus dicambivorans</name>
    <dbReference type="NCBI Taxonomy" id="1850238"/>
    <lineage>
        <taxon>Bacteria</taxon>
        <taxon>Pseudomonadati</taxon>
        <taxon>Pseudomonadota</taxon>
        <taxon>Alphaproteobacteria</taxon>
        <taxon>Sphingomonadales</taxon>
        <taxon>Sphingomonadaceae</taxon>
        <taxon>Rhizorhabdus</taxon>
    </lineage>
</organism>
<dbReference type="SUPFAM" id="SSF53335">
    <property type="entry name" value="S-adenosyl-L-methionine-dependent methyltransferases"/>
    <property type="match status" value="1"/>
</dbReference>
<keyword evidence="1" id="KW-0808">Transferase</keyword>
<reference evidence="1 2" key="1">
    <citation type="submission" date="2017-09" db="EMBL/GenBank/DDBJ databases">
        <title>The Catabolism of 3,6-Dichlorosalicylic acid is Initiated by the Cytochrome P450 Monooxygenase DsmABC in Rhizorhabdus dicambivorans Ndbn-20.</title>
        <authorList>
            <person name="Na L."/>
        </authorList>
    </citation>
    <scope>NUCLEOTIDE SEQUENCE [LARGE SCALE GENOMIC DNA]</scope>
    <source>
        <strain evidence="1 2">Ndbn-20m</strain>
    </source>
</reference>
<keyword evidence="1" id="KW-0489">Methyltransferase</keyword>
<dbReference type="CDD" id="cd02440">
    <property type="entry name" value="AdoMet_MTases"/>
    <property type="match status" value="1"/>
</dbReference>
<evidence type="ECO:0000313" key="2">
    <source>
        <dbReference type="Proteomes" id="UP000218934"/>
    </source>
</evidence>
<comment type="caution">
    <text evidence="1">The sequence shown here is derived from an EMBL/GenBank/DDBJ whole genome shotgun (WGS) entry which is preliminary data.</text>
</comment>
<protein>
    <submittedName>
        <fullName evidence="1">Class I SAM-dependent methyltransferase</fullName>
    </submittedName>
</protein>
<evidence type="ECO:0000313" key="1">
    <source>
        <dbReference type="EMBL" id="PCE43390.1"/>
    </source>
</evidence>
<dbReference type="Gene3D" id="3.40.50.150">
    <property type="entry name" value="Vaccinia Virus protein VP39"/>
    <property type="match status" value="1"/>
</dbReference>
<gene>
    <name evidence="1" type="ORF">COO09_05735</name>
</gene>
<dbReference type="Pfam" id="PF13578">
    <property type="entry name" value="Methyltransf_24"/>
    <property type="match status" value="1"/>
</dbReference>
<dbReference type="EMBL" id="NWUF01000004">
    <property type="protein sequence ID" value="PCE43390.1"/>
    <property type="molecule type" value="Genomic_DNA"/>
</dbReference>
<dbReference type="OrthoDB" id="174925at2"/>
<dbReference type="GO" id="GO:0032259">
    <property type="term" value="P:methylation"/>
    <property type="evidence" value="ECO:0007669"/>
    <property type="project" value="UniProtKB-KW"/>
</dbReference>